<gene>
    <name evidence="2" type="ORF">SLAV_15325</name>
</gene>
<accession>A0A2K8PDX6</accession>
<feature type="region of interest" description="Disordered" evidence="1">
    <location>
        <begin position="1"/>
        <end position="104"/>
    </location>
</feature>
<dbReference type="AlphaFoldDB" id="A0A2K8PDX6"/>
<dbReference type="RefSeq" id="WP_030230942.1">
    <property type="nucleotide sequence ID" value="NZ_CP024985.1"/>
</dbReference>
<feature type="compositionally biased region" description="Pro residues" evidence="1">
    <location>
        <begin position="47"/>
        <end position="88"/>
    </location>
</feature>
<protein>
    <submittedName>
        <fullName evidence="2">Uncharacterized protein</fullName>
    </submittedName>
</protein>
<keyword evidence="3" id="KW-1185">Reference proteome</keyword>
<feature type="compositionally biased region" description="Gly residues" evidence="1">
    <location>
        <begin position="89"/>
        <end position="102"/>
    </location>
</feature>
<feature type="compositionally biased region" description="Low complexity" evidence="1">
    <location>
        <begin position="144"/>
        <end position="180"/>
    </location>
</feature>
<dbReference type="KEGG" id="slx:SLAV_15325"/>
<name>A0A2K8PDX6_STRLA</name>
<sequence>MSSPDGAPGAPWWNSQSQRWEWGAQPGPAAGPEADAPAEAEPSTLPAAPPPGYGFWPAPPSSTLQPPSPLPPSPPLPPPPPPPLPPYGPDGGSGGGAGGGAGQWRTPLLVGLVAAVAGGSAVAAWMLLGGKGEQSAAPGPPAASAPSQERTEPTGPRSSPPGASTGASATPSGSPSAGAGYTVVRNESGFSVAVPTGWQPSHDETGSGSFYRPPGDRSALLQIFRVTEDSATGSCELLRMSSQRLDDGTPAYRQVSLEPVAGDACELVYEYDSAESHGRRRGMERIVTTPDGKRWALLAAGPATDSPTVRAHLTAALDSFRPG</sequence>
<proteinExistence type="predicted"/>
<evidence type="ECO:0000256" key="1">
    <source>
        <dbReference type="SAM" id="MobiDB-lite"/>
    </source>
</evidence>
<reference evidence="2 3" key="1">
    <citation type="submission" date="2017-11" db="EMBL/GenBank/DDBJ databases">
        <title>Complete genome sequence of Streptomyces lavendulae subsp. lavendulae CCM 3239 (formerly 'Streptomyces aureofaciens CCM 3239'), the producer of the angucycline-type antibiotic auricin.</title>
        <authorList>
            <person name="Busche T."/>
            <person name="Novakova R."/>
            <person name="Al'Dilaimi A."/>
            <person name="Homerova D."/>
            <person name="Feckova L."/>
            <person name="Rezuchova B."/>
            <person name="Mingyar E."/>
            <person name="Csolleiova D."/>
            <person name="Bekeova C."/>
            <person name="Winkler A."/>
            <person name="Sevcikova B."/>
            <person name="Kalinowski J."/>
            <person name="Kormanec J."/>
            <person name="Ruckert C."/>
        </authorList>
    </citation>
    <scope>NUCLEOTIDE SEQUENCE [LARGE SCALE GENOMIC DNA]</scope>
    <source>
        <strain evidence="2 3">CCM 3239</strain>
    </source>
</reference>
<feature type="region of interest" description="Disordered" evidence="1">
    <location>
        <begin position="131"/>
        <end position="181"/>
    </location>
</feature>
<feature type="compositionally biased region" description="Low complexity" evidence="1">
    <location>
        <begin position="23"/>
        <end position="42"/>
    </location>
</feature>
<dbReference type="GeneID" id="49384114"/>
<dbReference type="Proteomes" id="UP000231791">
    <property type="component" value="Chromosome"/>
</dbReference>
<evidence type="ECO:0000313" key="3">
    <source>
        <dbReference type="Proteomes" id="UP000231791"/>
    </source>
</evidence>
<dbReference type="EMBL" id="CP024985">
    <property type="protein sequence ID" value="ATZ24919.1"/>
    <property type="molecule type" value="Genomic_DNA"/>
</dbReference>
<organism evidence="2 3">
    <name type="scientific">Streptomyces lavendulae subsp. lavendulae</name>
    <dbReference type="NCBI Taxonomy" id="58340"/>
    <lineage>
        <taxon>Bacteria</taxon>
        <taxon>Bacillati</taxon>
        <taxon>Actinomycetota</taxon>
        <taxon>Actinomycetes</taxon>
        <taxon>Kitasatosporales</taxon>
        <taxon>Streptomycetaceae</taxon>
        <taxon>Streptomyces</taxon>
    </lineage>
</organism>
<evidence type="ECO:0000313" key="2">
    <source>
        <dbReference type="EMBL" id="ATZ24919.1"/>
    </source>
</evidence>
<dbReference type="OrthoDB" id="4335221at2"/>